<dbReference type="PANTHER" id="PTHR30121:SF6">
    <property type="entry name" value="SLR6007 PROTEIN"/>
    <property type="match status" value="1"/>
</dbReference>
<dbReference type="Gene3D" id="3.40.50.300">
    <property type="entry name" value="P-loop containing nucleotide triphosphate hydrolases"/>
    <property type="match status" value="2"/>
</dbReference>
<accession>A0A5C5UZH0</accession>
<dbReference type="InterPro" id="IPR051162">
    <property type="entry name" value="T4SS_component"/>
</dbReference>
<dbReference type="RefSeq" id="WP_146568254.1">
    <property type="nucleotide sequence ID" value="NZ_SIHJ01000004.1"/>
</dbReference>
<dbReference type="EMBL" id="SIHJ01000004">
    <property type="protein sequence ID" value="TWT31063.1"/>
    <property type="molecule type" value="Genomic_DNA"/>
</dbReference>
<gene>
    <name evidence="4" type="ORF">KOR34_44370</name>
</gene>
<organism evidence="4 5">
    <name type="scientific">Posidoniimonas corsicana</name>
    <dbReference type="NCBI Taxonomy" id="1938618"/>
    <lineage>
        <taxon>Bacteria</taxon>
        <taxon>Pseudomonadati</taxon>
        <taxon>Planctomycetota</taxon>
        <taxon>Planctomycetia</taxon>
        <taxon>Pirellulales</taxon>
        <taxon>Lacipirellulaceae</taxon>
        <taxon>Posidoniimonas</taxon>
    </lineage>
</organism>
<evidence type="ECO:0000313" key="4">
    <source>
        <dbReference type="EMBL" id="TWT31063.1"/>
    </source>
</evidence>
<dbReference type="InterPro" id="IPR027417">
    <property type="entry name" value="P-loop_NTPase"/>
</dbReference>
<keyword evidence="1" id="KW-0175">Coiled coil</keyword>
<proteinExistence type="predicted"/>
<evidence type="ECO:0000259" key="3">
    <source>
        <dbReference type="Pfam" id="PF01935"/>
    </source>
</evidence>
<dbReference type="Pfam" id="PF01935">
    <property type="entry name" value="DUF87"/>
    <property type="match status" value="1"/>
</dbReference>
<dbReference type="SUPFAM" id="SSF52540">
    <property type="entry name" value="P-loop containing nucleoside triphosphate hydrolases"/>
    <property type="match status" value="1"/>
</dbReference>
<sequence>MPDLDSKNHFYLGRRHDLATGQTDAQAPLLLKSKDLTTHAVCVGMTGSGKTGLCLSLLEEAALDGVPAIAIDPKGDLGNLLLAFPNLAPEDFRPWIDESVAARKGQSPDEFAASTAELWRSGLADWGEGPERIQQYNDSVERLIFTPGSSAGIPLTVLKSFNAPPREILADSEVFRERVASAVSGLLALLGIDADPVRSREHIFLSTILTTAWQAGHDLDVADMIREIQDPPFATVGVMQLDSFFPQKDRTALAMDLNNLLASPSFAGWMTGAPLDVGKLLYNPEGKPRLSIISIAHLDDAQRMFFVTILLNEVQAWMRTQPGTGSLRALLYMDEVYGYFPPVANPPSKRPMLTLLKQARAFGVGCVLATQNPVDLDYKGLSNCGAWFLGRLQTERDKARVIEGLEGASAQAGAGFNKQAMEATLAALGSRVFLLNNVHDDAPQVFHTRWAMSYLAGPLTRGHIKRLMDGVRERFLPDANNAVAPAKPSEPEVEKPARQAAAPVEKVDGVDQRWVAVREKLPETTRLEYRPALLGSGKVHFVDRKPVVDEWREVYVLKSQNEQVPDGVWGGAIAYDQCPVLVDPPPADAARAPLPADLANEKNYRGFARELEEWLYQEQRLTLFECRALDEVSRPGEDQQAFRDRLAERARLRLQEELQKVEASYAKRVARAREKIAKKQSYFDEQNSQFWGRVGGFLMQVLDLVLSMLGNKATKRKRSTSVTAARRAATEHGQASRAKQALEEAQAELDELQAEQEQAAADVRSAYGPDQLELANLEVSPRKSDIDVGQVVLAWLPYELSESGAATPAY</sequence>
<protein>
    <submittedName>
        <fullName evidence="4">AAA-like domain protein</fullName>
    </submittedName>
</protein>
<dbReference type="Proteomes" id="UP000316714">
    <property type="component" value="Unassembled WGS sequence"/>
</dbReference>
<feature type="domain" description="Helicase HerA central" evidence="3">
    <location>
        <begin position="24"/>
        <end position="81"/>
    </location>
</feature>
<reference evidence="4 5" key="1">
    <citation type="submission" date="2019-02" db="EMBL/GenBank/DDBJ databases">
        <title>Deep-cultivation of Planctomycetes and their phenomic and genomic characterization uncovers novel biology.</title>
        <authorList>
            <person name="Wiegand S."/>
            <person name="Jogler M."/>
            <person name="Boedeker C."/>
            <person name="Pinto D."/>
            <person name="Vollmers J."/>
            <person name="Rivas-Marin E."/>
            <person name="Kohn T."/>
            <person name="Peeters S.H."/>
            <person name="Heuer A."/>
            <person name="Rast P."/>
            <person name="Oberbeckmann S."/>
            <person name="Bunk B."/>
            <person name="Jeske O."/>
            <person name="Meyerdierks A."/>
            <person name="Storesund J.E."/>
            <person name="Kallscheuer N."/>
            <person name="Luecker S."/>
            <person name="Lage O.M."/>
            <person name="Pohl T."/>
            <person name="Merkel B.J."/>
            <person name="Hornburger P."/>
            <person name="Mueller R.-W."/>
            <person name="Bruemmer F."/>
            <person name="Labrenz M."/>
            <person name="Spormann A.M."/>
            <person name="Op Den Camp H."/>
            <person name="Overmann J."/>
            <person name="Amann R."/>
            <person name="Jetten M.S.M."/>
            <person name="Mascher T."/>
            <person name="Medema M.H."/>
            <person name="Devos D.P."/>
            <person name="Kaster A.-K."/>
            <person name="Ovreas L."/>
            <person name="Rohde M."/>
            <person name="Galperin M.Y."/>
            <person name="Jogler C."/>
        </authorList>
    </citation>
    <scope>NUCLEOTIDE SEQUENCE [LARGE SCALE GENOMIC DNA]</scope>
    <source>
        <strain evidence="4 5">KOR34</strain>
    </source>
</reference>
<dbReference type="PANTHER" id="PTHR30121">
    <property type="entry name" value="UNCHARACTERIZED PROTEIN YJGR-RELATED"/>
    <property type="match status" value="1"/>
</dbReference>
<dbReference type="OrthoDB" id="9758751at2"/>
<feature type="region of interest" description="Disordered" evidence="2">
    <location>
        <begin position="482"/>
        <end position="504"/>
    </location>
</feature>
<feature type="coiled-coil region" evidence="1">
    <location>
        <begin position="728"/>
        <end position="762"/>
    </location>
</feature>
<evidence type="ECO:0000256" key="1">
    <source>
        <dbReference type="SAM" id="Coils"/>
    </source>
</evidence>
<name>A0A5C5UZH0_9BACT</name>
<evidence type="ECO:0000313" key="5">
    <source>
        <dbReference type="Proteomes" id="UP000316714"/>
    </source>
</evidence>
<comment type="caution">
    <text evidence="4">The sequence shown here is derived from an EMBL/GenBank/DDBJ whole genome shotgun (WGS) entry which is preliminary data.</text>
</comment>
<evidence type="ECO:0000256" key="2">
    <source>
        <dbReference type="SAM" id="MobiDB-lite"/>
    </source>
</evidence>
<dbReference type="AlphaFoldDB" id="A0A5C5UZH0"/>
<keyword evidence="5" id="KW-1185">Reference proteome</keyword>
<dbReference type="InterPro" id="IPR002789">
    <property type="entry name" value="HerA_central"/>
</dbReference>